<dbReference type="Proteomes" id="UP001066276">
    <property type="component" value="Chromosome 6"/>
</dbReference>
<dbReference type="AlphaFoldDB" id="A0AAV7Q4I0"/>
<reference evidence="1" key="1">
    <citation type="journal article" date="2022" name="bioRxiv">
        <title>Sequencing and chromosome-scale assembly of the giantPleurodeles waltlgenome.</title>
        <authorList>
            <person name="Brown T."/>
            <person name="Elewa A."/>
            <person name="Iarovenko S."/>
            <person name="Subramanian E."/>
            <person name="Araus A.J."/>
            <person name="Petzold A."/>
            <person name="Susuki M."/>
            <person name="Suzuki K.-i.T."/>
            <person name="Hayashi T."/>
            <person name="Toyoda A."/>
            <person name="Oliveira C."/>
            <person name="Osipova E."/>
            <person name="Leigh N.D."/>
            <person name="Simon A."/>
            <person name="Yun M.H."/>
        </authorList>
    </citation>
    <scope>NUCLEOTIDE SEQUENCE</scope>
    <source>
        <strain evidence="1">20211129_DDA</strain>
        <tissue evidence="1">Liver</tissue>
    </source>
</reference>
<evidence type="ECO:0000313" key="1">
    <source>
        <dbReference type="EMBL" id="KAJ1135477.1"/>
    </source>
</evidence>
<proteinExistence type="predicted"/>
<organism evidence="1 2">
    <name type="scientific">Pleurodeles waltl</name>
    <name type="common">Iberian ribbed newt</name>
    <dbReference type="NCBI Taxonomy" id="8319"/>
    <lineage>
        <taxon>Eukaryota</taxon>
        <taxon>Metazoa</taxon>
        <taxon>Chordata</taxon>
        <taxon>Craniata</taxon>
        <taxon>Vertebrata</taxon>
        <taxon>Euteleostomi</taxon>
        <taxon>Amphibia</taxon>
        <taxon>Batrachia</taxon>
        <taxon>Caudata</taxon>
        <taxon>Salamandroidea</taxon>
        <taxon>Salamandridae</taxon>
        <taxon>Pleurodelinae</taxon>
        <taxon>Pleurodeles</taxon>
    </lineage>
</organism>
<dbReference type="EMBL" id="JANPWB010000010">
    <property type="protein sequence ID" value="KAJ1135477.1"/>
    <property type="molecule type" value="Genomic_DNA"/>
</dbReference>
<gene>
    <name evidence="1" type="ORF">NDU88_001916</name>
</gene>
<accession>A0AAV7Q4I0</accession>
<name>A0AAV7Q4I0_PLEWA</name>
<comment type="caution">
    <text evidence="1">The sequence shown here is derived from an EMBL/GenBank/DDBJ whole genome shotgun (WGS) entry which is preliminary data.</text>
</comment>
<protein>
    <submittedName>
        <fullName evidence="1">Uncharacterized protein</fullName>
    </submittedName>
</protein>
<sequence>MARRGLVQGNAHRGPGLVRGCAGRALQGVVCFSHNRSSCRLLAALEGVAMFFRPSREAHAVEGVAVGVGRCPGLKCCGLGERGVITCYADWGRIPTVPPCSGALPGEAASGRVRPGLWRWCGQAVVGLGVALHASGSVGEQCGTESELCRVPGCRHYLAKVVPPQCQKGVVLRKVLDKRHRHDAVSAALQLYSC</sequence>
<evidence type="ECO:0000313" key="2">
    <source>
        <dbReference type="Proteomes" id="UP001066276"/>
    </source>
</evidence>
<keyword evidence="2" id="KW-1185">Reference proteome</keyword>